<reference evidence="3" key="1">
    <citation type="journal article" date="2004" name="Nature">
        <title>Genome duplication in the teleost fish Tetraodon nigroviridis reveals the early vertebrate proto-karyotype.</title>
        <authorList>
            <person name="Jaillon O."/>
            <person name="Aury J.-M."/>
            <person name="Brunet F."/>
            <person name="Petit J.-L."/>
            <person name="Stange-Thomann N."/>
            <person name="Mauceli E."/>
            <person name="Bouneau L."/>
            <person name="Fischer C."/>
            <person name="Ozouf-Costaz C."/>
            <person name="Bernot A."/>
            <person name="Nicaud S."/>
            <person name="Jaffe D."/>
            <person name="Fisher S."/>
            <person name="Lutfalla G."/>
            <person name="Dossat C."/>
            <person name="Segurens B."/>
            <person name="Dasilva C."/>
            <person name="Salanoubat M."/>
            <person name="Levy M."/>
            <person name="Boudet N."/>
            <person name="Castellano S."/>
            <person name="Anthouard V."/>
            <person name="Jubin C."/>
            <person name="Castelli V."/>
            <person name="Katinka M."/>
            <person name="Vacherie B."/>
            <person name="Biemont C."/>
            <person name="Skalli Z."/>
            <person name="Cattolico L."/>
            <person name="Poulain J."/>
            <person name="De Berardinis V."/>
            <person name="Cruaud C."/>
            <person name="Duprat S."/>
            <person name="Brottier P."/>
            <person name="Coutanceau J.-P."/>
            <person name="Gouzy J."/>
            <person name="Parra G."/>
            <person name="Lardier G."/>
            <person name="Chapple C."/>
            <person name="McKernan K.J."/>
            <person name="McEwan P."/>
            <person name="Bosak S."/>
            <person name="Kellis M."/>
            <person name="Volff J.-N."/>
            <person name="Guigo R."/>
            <person name="Zody M.C."/>
            <person name="Mesirov J."/>
            <person name="Lindblad-Toh K."/>
            <person name="Birren B."/>
            <person name="Nusbaum C."/>
            <person name="Kahn D."/>
            <person name="Robinson-Rechavi M."/>
            <person name="Laudet V."/>
            <person name="Schachter V."/>
            <person name="Quetier F."/>
            <person name="Saurin W."/>
            <person name="Scarpelli C."/>
            <person name="Wincker P."/>
            <person name="Lander E.S."/>
            <person name="Weissenbach J."/>
            <person name="Roest Crollius H."/>
        </authorList>
    </citation>
    <scope>NUCLEOTIDE SEQUENCE [LARGE SCALE GENOMIC DNA]</scope>
</reference>
<dbReference type="Gene3D" id="2.60.40.10">
    <property type="entry name" value="Immunoglobulins"/>
    <property type="match status" value="1"/>
</dbReference>
<dbReference type="InterPro" id="IPR013783">
    <property type="entry name" value="Ig-like_fold"/>
</dbReference>
<keyword evidence="1" id="KW-0472">Membrane</keyword>
<keyword evidence="1" id="KW-1133">Transmembrane helix</keyword>
<evidence type="ECO:0000313" key="3">
    <source>
        <dbReference type="Proteomes" id="UP000007303"/>
    </source>
</evidence>
<feature type="transmembrane region" description="Helical" evidence="1">
    <location>
        <begin position="119"/>
        <end position="140"/>
    </location>
</feature>
<evidence type="ECO:0008006" key="4">
    <source>
        <dbReference type="Google" id="ProtNLM"/>
    </source>
</evidence>
<proteinExistence type="predicted"/>
<dbReference type="Ensembl" id="ENSTNIT00000019026.1">
    <property type="protein sequence ID" value="ENSTNIP00000018798.1"/>
    <property type="gene ID" value="ENSTNIG00000015723.1"/>
</dbReference>
<dbReference type="AlphaFoldDB" id="H3DE55"/>
<sequence>FVQRLTVSDPVDLGEPVSLWCSTPSGSQDKVCTGGHNVYWFKAGRDRSHVIDASGNDECVQNSSKTKSSIYHLFTNFNTSDAETHIRAVAACGEIWFGNSTKEDNQVSGWIMWISTPSVGISLLCVFFTVNLIVLSFLIYTIRTIKSQSDNAGTTRQRLDQQWEDGLNVYSAVTFMLVKAERRNEDKETERQRIYAAVKAFGLD</sequence>
<protein>
    <recommendedName>
        <fullName evidence="4">Ig-like domain-containing protein</fullName>
    </recommendedName>
</protein>
<accession>H3DE55</accession>
<keyword evidence="3" id="KW-1185">Reference proteome</keyword>
<evidence type="ECO:0000313" key="2">
    <source>
        <dbReference type="Ensembl" id="ENSTNIP00000018798.1"/>
    </source>
</evidence>
<dbReference type="InParanoid" id="H3DE55"/>
<organism evidence="2 3">
    <name type="scientific">Tetraodon nigroviridis</name>
    <name type="common">Spotted green pufferfish</name>
    <name type="synonym">Chelonodon nigroviridis</name>
    <dbReference type="NCBI Taxonomy" id="99883"/>
    <lineage>
        <taxon>Eukaryota</taxon>
        <taxon>Metazoa</taxon>
        <taxon>Chordata</taxon>
        <taxon>Craniata</taxon>
        <taxon>Vertebrata</taxon>
        <taxon>Euteleostomi</taxon>
        <taxon>Actinopterygii</taxon>
        <taxon>Neopterygii</taxon>
        <taxon>Teleostei</taxon>
        <taxon>Neoteleostei</taxon>
        <taxon>Acanthomorphata</taxon>
        <taxon>Eupercaria</taxon>
        <taxon>Tetraodontiformes</taxon>
        <taxon>Tetradontoidea</taxon>
        <taxon>Tetraodontidae</taxon>
        <taxon>Tetraodon</taxon>
    </lineage>
</organism>
<name>H3DE55_TETNG</name>
<reference evidence="2" key="2">
    <citation type="submission" date="2025-08" db="UniProtKB">
        <authorList>
            <consortium name="Ensembl"/>
        </authorList>
    </citation>
    <scope>IDENTIFICATION</scope>
</reference>
<dbReference type="HOGENOM" id="CLU_055459_2_0_1"/>
<reference evidence="2" key="3">
    <citation type="submission" date="2025-09" db="UniProtKB">
        <authorList>
            <consortium name="Ensembl"/>
        </authorList>
    </citation>
    <scope>IDENTIFICATION</scope>
</reference>
<evidence type="ECO:0000256" key="1">
    <source>
        <dbReference type="SAM" id="Phobius"/>
    </source>
</evidence>
<keyword evidence="1" id="KW-0812">Transmembrane</keyword>
<dbReference type="STRING" id="99883.ENSTNIP00000018798"/>
<dbReference type="Proteomes" id="UP000007303">
    <property type="component" value="Unassembled WGS sequence"/>
</dbReference>
<dbReference type="GeneTree" id="ENSGT01150000287991"/>